<dbReference type="PROSITE" id="PS50103">
    <property type="entry name" value="ZF_C3H1"/>
    <property type="match status" value="1"/>
</dbReference>
<dbReference type="Pfam" id="PF25512">
    <property type="entry name" value="zf-CCCH_AtC3H23"/>
    <property type="match status" value="1"/>
</dbReference>
<dbReference type="SUPFAM" id="SSF48403">
    <property type="entry name" value="Ankyrin repeat"/>
    <property type="match status" value="1"/>
</dbReference>
<protein>
    <submittedName>
        <fullName evidence="9">Zinc finger CCCH domain-containing protein 24</fullName>
    </submittedName>
</protein>
<keyword evidence="5" id="KW-0040">ANK repeat</keyword>
<evidence type="ECO:0000313" key="9">
    <source>
        <dbReference type="EMBL" id="KAK8942772.1"/>
    </source>
</evidence>
<keyword evidence="3 6" id="KW-0862">Zinc</keyword>
<comment type="caution">
    <text evidence="9">The sequence shown here is derived from an EMBL/GenBank/DDBJ whole genome shotgun (WGS) entry which is preliminary data.</text>
</comment>
<sequence length="453" mass="49319">MSITSATAAAAADVVAELLEYAASDDVTNFILSANRDPAAVHAAGFWYGRCPVSARMGLLLRTPLMVAAAFGSMEVLRLILSLTAVADIDLRCGADSSTALHCTVSGGSPAASQAINLLLAAGADLNAVDAAGRRPVDLIPAARILCSLRSSLENVLIGNVSPPLSPSTSSSSSSSADKEKKKNYPIDPSIPDIQSSIYSSDEFRMFAFKIKPCSRAYSHDWTECPFAHPGENARRRDPRRFPYSSTPCAEFRRGNCPKGDHCEYAHGVFECWLHPAQYRTRLCKEGKSCSRRVCFFAHSSNDLRSLPAVNFPFVPPACLSPASQNHHHHHRKQQQQQSILSPSAANSLHRLVMSPRIMQEGVAASPAISLRPSFSAEREKLEPPFPKQPTRGSSPPTSHAGEEPDISWIETLVDMPEAGNGERFPYFSAIDEEHAIQRAWLEQMQRNIKPAS</sequence>
<feature type="repeat" description="ANK" evidence="5">
    <location>
        <begin position="96"/>
        <end position="131"/>
    </location>
</feature>
<feature type="compositionally biased region" description="Low complexity" evidence="7">
    <location>
        <begin position="167"/>
        <end position="176"/>
    </location>
</feature>
<organism evidence="9 10">
    <name type="scientific">Platanthera zijinensis</name>
    <dbReference type="NCBI Taxonomy" id="2320716"/>
    <lineage>
        <taxon>Eukaryota</taxon>
        <taxon>Viridiplantae</taxon>
        <taxon>Streptophyta</taxon>
        <taxon>Embryophyta</taxon>
        <taxon>Tracheophyta</taxon>
        <taxon>Spermatophyta</taxon>
        <taxon>Magnoliopsida</taxon>
        <taxon>Liliopsida</taxon>
        <taxon>Asparagales</taxon>
        <taxon>Orchidaceae</taxon>
        <taxon>Orchidoideae</taxon>
        <taxon>Orchideae</taxon>
        <taxon>Orchidinae</taxon>
        <taxon>Platanthera</taxon>
    </lineage>
</organism>
<dbReference type="EMBL" id="JBBWWQ010000007">
    <property type="protein sequence ID" value="KAK8942772.1"/>
    <property type="molecule type" value="Genomic_DNA"/>
</dbReference>
<dbReference type="Pfam" id="PF00642">
    <property type="entry name" value="zf-CCCH"/>
    <property type="match status" value="1"/>
</dbReference>
<feature type="region of interest" description="Disordered" evidence="7">
    <location>
        <begin position="323"/>
        <end position="342"/>
    </location>
</feature>
<dbReference type="PANTHER" id="PTHR14493">
    <property type="entry name" value="UNKEMPT FAMILY MEMBER"/>
    <property type="match status" value="1"/>
</dbReference>
<evidence type="ECO:0000256" key="2">
    <source>
        <dbReference type="ARBA" id="ARBA00022771"/>
    </source>
</evidence>
<feature type="region of interest" description="Disordered" evidence="7">
    <location>
        <begin position="162"/>
        <end position="189"/>
    </location>
</feature>
<dbReference type="Pfam" id="PF00023">
    <property type="entry name" value="Ank"/>
    <property type="match status" value="2"/>
</dbReference>
<dbReference type="GO" id="GO:0010468">
    <property type="term" value="P:regulation of gene expression"/>
    <property type="evidence" value="ECO:0007669"/>
    <property type="project" value="UniProtKB-ARBA"/>
</dbReference>
<evidence type="ECO:0000256" key="3">
    <source>
        <dbReference type="ARBA" id="ARBA00022833"/>
    </source>
</evidence>
<reference evidence="9 10" key="1">
    <citation type="journal article" date="2022" name="Nat. Plants">
        <title>Genomes of leafy and leafless Platanthera orchids illuminate the evolution of mycoheterotrophy.</title>
        <authorList>
            <person name="Li M.H."/>
            <person name="Liu K.W."/>
            <person name="Li Z."/>
            <person name="Lu H.C."/>
            <person name="Ye Q.L."/>
            <person name="Zhang D."/>
            <person name="Wang J.Y."/>
            <person name="Li Y.F."/>
            <person name="Zhong Z.M."/>
            <person name="Liu X."/>
            <person name="Yu X."/>
            <person name="Liu D.K."/>
            <person name="Tu X.D."/>
            <person name="Liu B."/>
            <person name="Hao Y."/>
            <person name="Liao X.Y."/>
            <person name="Jiang Y.T."/>
            <person name="Sun W.H."/>
            <person name="Chen J."/>
            <person name="Chen Y.Q."/>
            <person name="Ai Y."/>
            <person name="Zhai J.W."/>
            <person name="Wu S.S."/>
            <person name="Zhou Z."/>
            <person name="Hsiao Y.Y."/>
            <person name="Wu W.L."/>
            <person name="Chen Y.Y."/>
            <person name="Lin Y.F."/>
            <person name="Hsu J.L."/>
            <person name="Li C.Y."/>
            <person name="Wang Z.W."/>
            <person name="Zhao X."/>
            <person name="Zhong W.Y."/>
            <person name="Ma X.K."/>
            <person name="Ma L."/>
            <person name="Huang J."/>
            <person name="Chen G.Z."/>
            <person name="Huang M.Z."/>
            <person name="Huang L."/>
            <person name="Peng D.H."/>
            <person name="Luo Y.B."/>
            <person name="Zou S.Q."/>
            <person name="Chen S.P."/>
            <person name="Lan S."/>
            <person name="Tsai W.C."/>
            <person name="Van de Peer Y."/>
            <person name="Liu Z.J."/>
        </authorList>
    </citation>
    <scope>NUCLEOTIDE SEQUENCE [LARGE SCALE GENOMIC DNA]</scope>
    <source>
        <strain evidence="9">Lor287</strain>
    </source>
</reference>
<evidence type="ECO:0000313" key="10">
    <source>
        <dbReference type="Proteomes" id="UP001418222"/>
    </source>
</evidence>
<keyword evidence="2 6" id="KW-0863">Zinc-finger</keyword>
<dbReference type="SMART" id="SM00356">
    <property type="entry name" value="ZnF_C3H1"/>
    <property type="match status" value="2"/>
</dbReference>
<name>A0AAP0BKU7_9ASPA</name>
<gene>
    <name evidence="9" type="ORF">KSP39_PZI009491</name>
</gene>
<dbReference type="SMART" id="SM00248">
    <property type="entry name" value="ANK"/>
    <property type="match status" value="2"/>
</dbReference>
<dbReference type="GO" id="GO:0008270">
    <property type="term" value="F:zinc ion binding"/>
    <property type="evidence" value="ECO:0007669"/>
    <property type="project" value="UniProtKB-KW"/>
</dbReference>
<dbReference type="PROSITE" id="PS50088">
    <property type="entry name" value="ANK_REPEAT"/>
    <property type="match status" value="1"/>
</dbReference>
<feature type="region of interest" description="Disordered" evidence="7">
    <location>
        <begin position="378"/>
        <end position="405"/>
    </location>
</feature>
<evidence type="ECO:0000256" key="6">
    <source>
        <dbReference type="PROSITE-ProRule" id="PRU00723"/>
    </source>
</evidence>
<proteinExistence type="predicted"/>
<keyword evidence="10" id="KW-1185">Reference proteome</keyword>
<dbReference type="Gene3D" id="3.30.1370.210">
    <property type="match status" value="1"/>
</dbReference>
<evidence type="ECO:0000256" key="7">
    <source>
        <dbReference type="SAM" id="MobiDB-lite"/>
    </source>
</evidence>
<dbReference type="InterPro" id="IPR036770">
    <property type="entry name" value="Ankyrin_rpt-contain_sf"/>
</dbReference>
<dbReference type="InterPro" id="IPR045234">
    <property type="entry name" value="Unkempt-like"/>
</dbReference>
<dbReference type="InterPro" id="IPR002110">
    <property type="entry name" value="Ankyrin_rpt"/>
</dbReference>
<evidence type="ECO:0000256" key="1">
    <source>
        <dbReference type="ARBA" id="ARBA00022723"/>
    </source>
</evidence>
<feature type="zinc finger region" description="C3H1-type" evidence="6">
    <location>
        <begin position="243"/>
        <end position="270"/>
    </location>
</feature>
<keyword evidence="4" id="KW-0238">DNA-binding</keyword>
<dbReference type="Proteomes" id="UP001418222">
    <property type="component" value="Unassembled WGS sequence"/>
</dbReference>
<dbReference type="PROSITE" id="PS50297">
    <property type="entry name" value="ANK_REP_REGION"/>
    <property type="match status" value="1"/>
</dbReference>
<feature type="domain" description="C3H1-type" evidence="8">
    <location>
        <begin position="243"/>
        <end position="270"/>
    </location>
</feature>
<evidence type="ECO:0000259" key="8">
    <source>
        <dbReference type="PROSITE" id="PS50103"/>
    </source>
</evidence>
<evidence type="ECO:0000256" key="5">
    <source>
        <dbReference type="PROSITE-ProRule" id="PRU00023"/>
    </source>
</evidence>
<evidence type="ECO:0000256" key="4">
    <source>
        <dbReference type="ARBA" id="ARBA00023125"/>
    </source>
</evidence>
<accession>A0AAP0BKU7</accession>
<dbReference type="GO" id="GO:0003677">
    <property type="term" value="F:DNA binding"/>
    <property type="evidence" value="ECO:0007669"/>
    <property type="project" value="UniProtKB-KW"/>
</dbReference>
<dbReference type="Gene3D" id="1.25.40.20">
    <property type="entry name" value="Ankyrin repeat-containing domain"/>
    <property type="match status" value="1"/>
</dbReference>
<keyword evidence="1 6" id="KW-0479">Metal-binding</keyword>
<dbReference type="PANTHER" id="PTHR14493:SF50">
    <property type="entry name" value="RING FINGER PROTEIN UNKEMPT"/>
    <property type="match status" value="1"/>
</dbReference>
<dbReference type="AlphaFoldDB" id="A0AAP0BKU7"/>
<dbReference type="InterPro" id="IPR000571">
    <property type="entry name" value="Znf_CCCH"/>
</dbReference>
<dbReference type="InterPro" id="IPR057444">
    <property type="entry name" value="Znf-CCCH_AtC3H23-like"/>
</dbReference>